<evidence type="ECO:0000256" key="1">
    <source>
        <dbReference type="ARBA" id="ARBA00009048"/>
    </source>
</evidence>
<dbReference type="InterPro" id="IPR037768">
    <property type="entry name" value="C2B_Copine"/>
</dbReference>
<feature type="domain" description="C2" evidence="3">
    <location>
        <begin position="1"/>
        <end position="126"/>
    </location>
</feature>
<dbReference type="EMBL" id="LNIX01000020">
    <property type="protein sequence ID" value="OXA44062.1"/>
    <property type="molecule type" value="Genomic_DNA"/>
</dbReference>
<dbReference type="FunFam" id="2.60.40.150:FF:000099">
    <property type="entry name" value="Copine 3"/>
    <property type="match status" value="1"/>
</dbReference>
<evidence type="ECO:0000313" key="5">
    <source>
        <dbReference type="EMBL" id="OXA44062.1"/>
    </source>
</evidence>
<dbReference type="PROSITE" id="PS50004">
    <property type="entry name" value="C2"/>
    <property type="match status" value="1"/>
</dbReference>
<dbReference type="PANTHER" id="PTHR10857:SF106">
    <property type="entry name" value="C2 DOMAIN-CONTAINING PROTEIN"/>
    <property type="match status" value="1"/>
</dbReference>
<dbReference type="SMART" id="SM00239">
    <property type="entry name" value="C2"/>
    <property type="match status" value="1"/>
</dbReference>
<dbReference type="GO" id="GO:0005544">
    <property type="term" value="F:calcium-dependent phospholipid binding"/>
    <property type="evidence" value="ECO:0007669"/>
    <property type="project" value="InterPro"/>
</dbReference>
<dbReference type="GO" id="GO:0071277">
    <property type="term" value="P:cellular response to calcium ion"/>
    <property type="evidence" value="ECO:0007669"/>
    <property type="project" value="TreeGrafter"/>
</dbReference>
<dbReference type="OrthoDB" id="5855668at2759"/>
<dbReference type="InterPro" id="IPR045052">
    <property type="entry name" value="Copine"/>
</dbReference>
<evidence type="ECO:0000259" key="3">
    <source>
        <dbReference type="PROSITE" id="PS50004"/>
    </source>
</evidence>
<dbReference type="Pfam" id="PF07002">
    <property type="entry name" value="Copine"/>
    <property type="match status" value="1"/>
</dbReference>
<dbReference type="OMA" id="HKYIGET"/>
<protein>
    <submittedName>
        <fullName evidence="5">Copine-8</fullName>
    </submittedName>
</protein>
<proteinExistence type="inferred from homology"/>
<comment type="similarity">
    <text evidence="1">Belongs to the copine family.</text>
</comment>
<dbReference type="InterPro" id="IPR002035">
    <property type="entry name" value="VWF_A"/>
</dbReference>
<dbReference type="Pfam" id="PF00168">
    <property type="entry name" value="C2"/>
    <property type="match status" value="1"/>
</dbReference>
<comment type="caution">
    <text evidence="5">The sequence shown here is derived from an EMBL/GenBank/DDBJ whole genome shotgun (WGS) entry which is preliminary data.</text>
</comment>
<gene>
    <name evidence="5" type="ORF">Fcan01_21212</name>
</gene>
<dbReference type="InterPro" id="IPR000008">
    <property type="entry name" value="C2_dom"/>
</dbReference>
<keyword evidence="2" id="KW-0677">Repeat</keyword>
<organism evidence="5 6">
    <name type="scientific">Folsomia candida</name>
    <name type="common">Springtail</name>
    <dbReference type="NCBI Taxonomy" id="158441"/>
    <lineage>
        <taxon>Eukaryota</taxon>
        <taxon>Metazoa</taxon>
        <taxon>Ecdysozoa</taxon>
        <taxon>Arthropoda</taxon>
        <taxon>Hexapoda</taxon>
        <taxon>Collembola</taxon>
        <taxon>Entomobryomorpha</taxon>
        <taxon>Isotomoidea</taxon>
        <taxon>Isotomidae</taxon>
        <taxon>Proisotominae</taxon>
        <taxon>Folsomia</taxon>
    </lineage>
</organism>
<dbReference type="Gene3D" id="3.40.50.410">
    <property type="entry name" value="von Willebrand factor, type A domain"/>
    <property type="match status" value="1"/>
</dbReference>
<dbReference type="Proteomes" id="UP000198287">
    <property type="component" value="Unassembled WGS sequence"/>
</dbReference>
<reference evidence="5 6" key="1">
    <citation type="submission" date="2015-12" db="EMBL/GenBank/DDBJ databases">
        <title>The genome of Folsomia candida.</title>
        <authorList>
            <person name="Faddeeva A."/>
            <person name="Derks M.F."/>
            <person name="Anvar Y."/>
            <person name="Smit S."/>
            <person name="Van Straalen N."/>
            <person name="Roelofs D."/>
        </authorList>
    </citation>
    <scope>NUCLEOTIDE SEQUENCE [LARGE SCALE GENOMIC DNA]</scope>
    <source>
        <strain evidence="5 6">VU population</strain>
        <tissue evidence="5">Whole body</tissue>
    </source>
</reference>
<name>A0A226DET3_FOLCA</name>
<evidence type="ECO:0000259" key="4">
    <source>
        <dbReference type="PROSITE" id="PS50234"/>
    </source>
</evidence>
<dbReference type="GO" id="GO:0005886">
    <property type="term" value="C:plasma membrane"/>
    <property type="evidence" value="ECO:0007669"/>
    <property type="project" value="TreeGrafter"/>
</dbReference>
<dbReference type="Gene3D" id="2.60.40.150">
    <property type="entry name" value="C2 domain"/>
    <property type="match status" value="1"/>
</dbReference>
<dbReference type="InterPro" id="IPR036465">
    <property type="entry name" value="vWFA_dom_sf"/>
</dbReference>
<dbReference type="SMART" id="SM00327">
    <property type="entry name" value="VWA"/>
    <property type="match status" value="1"/>
</dbReference>
<dbReference type="SUPFAM" id="SSF49562">
    <property type="entry name" value="C2 domain (Calcium/lipid-binding domain, CaLB)"/>
    <property type="match status" value="1"/>
</dbReference>
<dbReference type="CDD" id="cd04048">
    <property type="entry name" value="C2A_Copine"/>
    <property type="match status" value="1"/>
</dbReference>
<accession>A0A226DET3</accession>
<dbReference type="InterPro" id="IPR035892">
    <property type="entry name" value="C2_domain_sf"/>
</dbReference>
<sequence length="571" mass="62881">MQATSTFSPGTSVAPTSTIEIAISCRNLMDKDILSKSDPMCVIFHQPLGSTHWVELMRTETIQNNLCPDFFQKVTIEYRFEEQQILKFEVYDIDSPSPNLSEHDFLGFAETTVASIVSSGSMGLSLPLLTNVQGLRKAQGTIILIAEELSSLKDEVTLKFGGNSLGEFSCCIFPPNVFFTISKVNEASKYVLVHRSEPVVGPDPTWKQITISVRSLCNGDRDRGLKIECFQEKYNGAHKLLGSYVSNLNHLISLGSGGGIKLQRDSKETNSTFLVLGCHVSQLFTFVDYIQNGTKIHCCFAIDFTSSNGDASDPTSLHHFSDGITQPNPYEQAMQSVGDIIQDYDNTKMFPVLGFGARVPPNGTVSHNFKITLNESPYCYGIAGVLEAYRNCIRLIQMYGPTNFSPVINHIARMAANSRGGDDYYVLLIVTDGIITDMPNTKEAIVNASTLPLSIIIVGVGGADFEAMEELDGDAVRLSSNGRFAERDIVQFVPYRDAYTWMNSTVGPGTSSAPFYNGLSNPYDQGSWNQQHSTTHRLAQIKLAQEVLQEIPDQLTGYMRSKGIRPKAKTA</sequence>
<dbReference type="GO" id="GO:0032991">
    <property type="term" value="C:protein-containing complex"/>
    <property type="evidence" value="ECO:0007669"/>
    <property type="project" value="UniProtKB-ARBA"/>
</dbReference>
<dbReference type="CDD" id="cd04047">
    <property type="entry name" value="C2B_Copine"/>
    <property type="match status" value="1"/>
</dbReference>
<evidence type="ECO:0000313" key="6">
    <source>
        <dbReference type="Proteomes" id="UP000198287"/>
    </source>
</evidence>
<dbReference type="PANTHER" id="PTHR10857">
    <property type="entry name" value="COPINE"/>
    <property type="match status" value="1"/>
</dbReference>
<evidence type="ECO:0000256" key="2">
    <source>
        <dbReference type="ARBA" id="ARBA00022737"/>
    </source>
</evidence>
<feature type="domain" description="VWFA" evidence="4">
    <location>
        <begin position="297"/>
        <end position="506"/>
    </location>
</feature>
<dbReference type="InterPro" id="IPR010734">
    <property type="entry name" value="Copine_C"/>
</dbReference>
<dbReference type="SUPFAM" id="SSF53300">
    <property type="entry name" value="vWA-like"/>
    <property type="match status" value="1"/>
</dbReference>
<dbReference type="PROSITE" id="PS50234">
    <property type="entry name" value="VWFA"/>
    <property type="match status" value="1"/>
</dbReference>
<dbReference type="AlphaFoldDB" id="A0A226DET3"/>
<keyword evidence="6" id="KW-1185">Reference proteome</keyword>
<dbReference type="STRING" id="158441.A0A226DET3"/>